<dbReference type="Proteomes" id="UP000252519">
    <property type="component" value="Unassembled WGS sequence"/>
</dbReference>
<proteinExistence type="inferred from homology"/>
<dbReference type="OrthoDB" id="25039at2759"/>
<comment type="similarity">
    <text evidence="1">Belongs to the glycosyl hydrolase 25 family.</text>
</comment>
<dbReference type="GO" id="GO:0016998">
    <property type="term" value="P:cell wall macromolecule catabolic process"/>
    <property type="evidence" value="ECO:0007669"/>
    <property type="project" value="InterPro"/>
</dbReference>
<dbReference type="PANTHER" id="PTHR23208:SF36">
    <property type="entry name" value="LYSOZYME-RELATED"/>
    <property type="match status" value="1"/>
</dbReference>
<evidence type="ECO:0000256" key="1">
    <source>
        <dbReference type="ARBA" id="ARBA00010646"/>
    </source>
</evidence>
<evidence type="ECO:0000313" key="4">
    <source>
        <dbReference type="Proteomes" id="UP000252519"/>
    </source>
</evidence>
<keyword evidence="2" id="KW-0732">Signal</keyword>
<dbReference type="GO" id="GO:0003796">
    <property type="term" value="F:lysozyme activity"/>
    <property type="evidence" value="ECO:0007669"/>
    <property type="project" value="InterPro"/>
</dbReference>
<comment type="caution">
    <text evidence="3">The sequence shown here is derived from an EMBL/GenBank/DDBJ whole genome shotgun (WGS) entry which is preliminary data.</text>
</comment>
<reference evidence="3 4" key="1">
    <citation type="submission" date="2014-10" db="EMBL/GenBank/DDBJ databases">
        <title>Draft genome of the hookworm Ancylostoma caninum.</title>
        <authorList>
            <person name="Mitreva M."/>
        </authorList>
    </citation>
    <scope>NUCLEOTIDE SEQUENCE [LARGE SCALE GENOMIC DNA]</scope>
    <source>
        <strain evidence="3 4">Baltimore</strain>
    </source>
</reference>
<dbReference type="SUPFAM" id="SSF51445">
    <property type="entry name" value="(Trans)glycosidases"/>
    <property type="match status" value="1"/>
</dbReference>
<dbReference type="GO" id="GO:0045087">
    <property type="term" value="P:innate immune response"/>
    <property type="evidence" value="ECO:0007669"/>
    <property type="project" value="TreeGrafter"/>
</dbReference>
<gene>
    <name evidence="3" type="ORF">ANCCAN_19922</name>
</gene>
<evidence type="ECO:0008006" key="5">
    <source>
        <dbReference type="Google" id="ProtNLM"/>
    </source>
</evidence>
<evidence type="ECO:0000313" key="3">
    <source>
        <dbReference type="EMBL" id="RCN34233.1"/>
    </source>
</evidence>
<keyword evidence="4" id="KW-1185">Reference proteome</keyword>
<dbReference type="InterPro" id="IPR002053">
    <property type="entry name" value="Glyco_hydro_25"/>
</dbReference>
<evidence type="ECO:0000256" key="2">
    <source>
        <dbReference type="ARBA" id="ARBA00022729"/>
    </source>
</evidence>
<dbReference type="PROSITE" id="PS51904">
    <property type="entry name" value="GLYCOSYL_HYDROL_F25_2"/>
    <property type="match status" value="1"/>
</dbReference>
<dbReference type="EMBL" id="JOJR01000808">
    <property type="protein sequence ID" value="RCN34233.1"/>
    <property type="molecule type" value="Genomic_DNA"/>
</dbReference>
<sequence>HTYCAQLSAYSTAGQGQFDWHAPISIQNANAAGLKTEVYMRPQPRSTKTGAQQFDEMYGGLRNANINIKTIWIQVTSPTNWYSNTSYNLNFINGILTRASQYNLYIGIYTSGYDWNIITAGGEAENIMLWYWYYYGDGPNNESPANFNDYIPFGGWATPSAKQFGHAESVCGVTANRDIYSLTIPARSAGMDEHEKSGQTVIGSLAVGNTAPGKAQIKK</sequence>
<dbReference type="InterPro" id="IPR017853">
    <property type="entry name" value="GH"/>
</dbReference>
<dbReference type="GO" id="GO:0009253">
    <property type="term" value="P:peptidoglycan catabolic process"/>
    <property type="evidence" value="ECO:0007669"/>
    <property type="project" value="InterPro"/>
</dbReference>
<dbReference type="InterPro" id="IPR051595">
    <property type="entry name" value="GH25_Enzymes"/>
</dbReference>
<organism evidence="3 4">
    <name type="scientific">Ancylostoma caninum</name>
    <name type="common">Dog hookworm</name>
    <dbReference type="NCBI Taxonomy" id="29170"/>
    <lineage>
        <taxon>Eukaryota</taxon>
        <taxon>Metazoa</taxon>
        <taxon>Ecdysozoa</taxon>
        <taxon>Nematoda</taxon>
        <taxon>Chromadorea</taxon>
        <taxon>Rhabditida</taxon>
        <taxon>Rhabditina</taxon>
        <taxon>Rhabditomorpha</taxon>
        <taxon>Strongyloidea</taxon>
        <taxon>Ancylostomatidae</taxon>
        <taxon>Ancylostomatinae</taxon>
        <taxon>Ancylostoma</taxon>
    </lineage>
</organism>
<accession>A0A368FQ10</accession>
<dbReference type="PANTHER" id="PTHR23208">
    <property type="entry name" value="LYSOZYME PROTEIN"/>
    <property type="match status" value="1"/>
</dbReference>
<feature type="non-terminal residue" evidence="3">
    <location>
        <position position="1"/>
    </location>
</feature>
<dbReference type="Gene3D" id="3.20.20.80">
    <property type="entry name" value="Glycosidases"/>
    <property type="match status" value="1"/>
</dbReference>
<name>A0A368FQ10_ANCCA</name>
<dbReference type="AlphaFoldDB" id="A0A368FQ10"/>
<protein>
    <recommendedName>
        <fullName evidence="5">Glycosyl hydrolase family 25</fullName>
    </recommendedName>
</protein>
<dbReference type="GO" id="GO:0007165">
    <property type="term" value="P:signal transduction"/>
    <property type="evidence" value="ECO:0007669"/>
    <property type="project" value="TreeGrafter"/>
</dbReference>